<dbReference type="Proteomes" id="UP001054837">
    <property type="component" value="Unassembled WGS sequence"/>
</dbReference>
<sequence>MPKIKMISPLKREISLILCPEKSGPSGFIFEDKNEERGIYTPQKETEKRKKRPIPPKMDECDIQHSPVTSPPIQEVPNKTESDPLKELRDDFEIEMAAIKEEIQFSTEHIKKDMDKEHENILQRMDESSEMLISSLDEERSLRDEVLIHVLMDSFEKLFCTGDLKTRKIVDSSKVQQRFVGLRINDVRVLAKKKKK</sequence>
<feature type="region of interest" description="Disordered" evidence="1">
    <location>
        <begin position="25"/>
        <end position="81"/>
    </location>
</feature>
<dbReference type="AlphaFoldDB" id="A0AAV4NQI4"/>
<reference evidence="2 3" key="1">
    <citation type="submission" date="2021-06" db="EMBL/GenBank/DDBJ databases">
        <title>Caerostris darwini draft genome.</title>
        <authorList>
            <person name="Kono N."/>
            <person name="Arakawa K."/>
        </authorList>
    </citation>
    <scope>NUCLEOTIDE SEQUENCE [LARGE SCALE GENOMIC DNA]</scope>
</reference>
<evidence type="ECO:0000313" key="2">
    <source>
        <dbReference type="EMBL" id="GIX86674.1"/>
    </source>
</evidence>
<organism evidence="2 3">
    <name type="scientific">Caerostris darwini</name>
    <dbReference type="NCBI Taxonomy" id="1538125"/>
    <lineage>
        <taxon>Eukaryota</taxon>
        <taxon>Metazoa</taxon>
        <taxon>Ecdysozoa</taxon>
        <taxon>Arthropoda</taxon>
        <taxon>Chelicerata</taxon>
        <taxon>Arachnida</taxon>
        <taxon>Araneae</taxon>
        <taxon>Araneomorphae</taxon>
        <taxon>Entelegynae</taxon>
        <taxon>Araneoidea</taxon>
        <taxon>Araneidae</taxon>
        <taxon>Caerostris</taxon>
    </lineage>
</organism>
<protein>
    <submittedName>
        <fullName evidence="2">Uncharacterized protein</fullName>
    </submittedName>
</protein>
<keyword evidence="3" id="KW-1185">Reference proteome</keyword>
<evidence type="ECO:0000256" key="1">
    <source>
        <dbReference type="SAM" id="MobiDB-lite"/>
    </source>
</evidence>
<feature type="compositionally biased region" description="Basic and acidic residues" evidence="1">
    <location>
        <begin position="30"/>
        <end position="48"/>
    </location>
</feature>
<evidence type="ECO:0000313" key="3">
    <source>
        <dbReference type="Proteomes" id="UP001054837"/>
    </source>
</evidence>
<gene>
    <name evidence="2" type="ORF">CDAR_260571</name>
</gene>
<name>A0AAV4NQI4_9ARAC</name>
<proteinExistence type="predicted"/>
<dbReference type="EMBL" id="BPLQ01001908">
    <property type="protein sequence ID" value="GIX86674.1"/>
    <property type="molecule type" value="Genomic_DNA"/>
</dbReference>
<comment type="caution">
    <text evidence="2">The sequence shown here is derived from an EMBL/GenBank/DDBJ whole genome shotgun (WGS) entry which is preliminary data.</text>
</comment>
<accession>A0AAV4NQI4</accession>